<accession>A0A3M7SZK5</accession>
<gene>
    <name evidence="1" type="ORF">BpHYR1_038781</name>
</gene>
<evidence type="ECO:0000313" key="1">
    <source>
        <dbReference type="EMBL" id="RNA41020.1"/>
    </source>
</evidence>
<keyword evidence="2" id="KW-1185">Reference proteome</keyword>
<sequence>MHAIKKFVRYNLRNGRIKRTNFKKCVLRKNKLNAAKKKYKNAVNKLKRLTYDEIANCHLMHISLGFMILLERVSFLL</sequence>
<dbReference type="AlphaFoldDB" id="A0A3M7SZK5"/>
<proteinExistence type="predicted"/>
<protein>
    <submittedName>
        <fullName evidence="1">Uncharacterized protein</fullName>
    </submittedName>
</protein>
<organism evidence="1 2">
    <name type="scientific">Brachionus plicatilis</name>
    <name type="common">Marine rotifer</name>
    <name type="synonym">Brachionus muelleri</name>
    <dbReference type="NCBI Taxonomy" id="10195"/>
    <lineage>
        <taxon>Eukaryota</taxon>
        <taxon>Metazoa</taxon>
        <taxon>Spiralia</taxon>
        <taxon>Gnathifera</taxon>
        <taxon>Rotifera</taxon>
        <taxon>Eurotatoria</taxon>
        <taxon>Monogononta</taxon>
        <taxon>Pseudotrocha</taxon>
        <taxon>Ploima</taxon>
        <taxon>Brachionidae</taxon>
        <taxon>Brachionus</taxon>
    </lineage>
</organism>
<dbReference type="EMBL" id="REGN01000563">
    <property type="protein sequence ID" value="RNA41020.1"/>
    <property type="molecule type" value="Genomic_DNA"/>
</dbReference>
<reference evidence="1 2" key="1">
    <citation type="journal article" date="2018" name="Sci. Rep.">
        <title>Genomic signatures of local adaptation to the degree of environmental predictability in rotifers.</title>
        <authorList>
            <person name="Franch-Gras L."/>
            <person name="Hahn C."/>
            <person name="Garcia-Roger E.M."/>
            <person name="Carmona M.J."/>
            <person name="Serra M."/>
            <person name="Gomez A."/>
        </authorList>
    </citation>
    <scope>NUCLEOTIDE SEQUENCE [LARGE SCALE GENOMIC DNA]</scope>
    <source>
        <strain evidence="1">HYR1</strain>
    </source>
</reference>
<comment type="caution">
    <text evidence="1">The sequence shown here is derived from an EMBL/GenBank/DDBJ whole genome shotgun (WGS) entry which is preliminary data.</text>
</comment>
<evidence type="ECO:0000313" key="2">
    <source>
        <dbReference type="Proteomes" id="UP000276133"/>
    </source>
</evidence>
<name>A0A3M7SZK5_BRAPC</name>
<dbReference type="Proteomes" id="UP000276133">
    <property type="component" value="Unassembled WGS sequence"/>
</dbReference>